<dbReference type="AlphaFoldDB" id="A0A8S4MXR1"/>
<dbReference type="SMART" id="SM00327">
    <property type="entry name" value="VWA"/>
    <property type="match status" value="1"/>
</dbReference>
<dbReference type="InterPro" id="IPR002035">
    <property type="entry name" value="VWF_A"/>
</dbReference>
<dbReference type="PRINTS" id="PR00453">
    <property type="entry name" value="VWFADOMAIN"/>
</dbReference>
<evidence type="ECO:0000313" key="3">
    <source>
        <dbReference type="Proteomes" id="UP000749559"/>
    </source>
</evidence>
<evidence type="ECO:0000313" key="2">
    <source>
        <dbReference type="EMBL" id="CAH1772970.1"/>
    </source>
</evidence>
<protein>
    <recommendedName>
        <fullName evidence="1">VWFA domain-containing protein</fullName>
    </recommendedName>
</protein>
<comment type="caution">
    <text evidence="2">The sequence shown here is derived from an EMBL/GenBank/DDBJ whole genome shotgun (WGS) entry which is preliminary data.</text>
</comment>
<sequence length="510" mass="57365">MYRICTFGANPVCIQASGFIQDSLLHSEQQLHLSTMSILIITTLVMLCSLPMSEAVGIQSLRDRYGVRLSPQTYPPRCKNETFDDYCFIVQTSCRETEERRAEVLKSVKDDILTILDKAANPSFSLVTYSKDAKVILPWSSEVEKIKEVWGETKNEECTDCQALTYKALDACRKLFKNKDKNGFSDHIIIFTDGITRGDFYTDINEVKTKTMNAALEIQREGSINIQVVRIPPTKSNIIDASGVDEWSILPRIAHVGQHDYHPELIPCSNLGVNKDQTINIHLLYGTGQPCCAAADVVFILDKSNSIKTKDIVLLLDFFKNYLNVQKTILEPAMLNRTEGLQIALLTYGGKVTIHSKLGQHGKTDLIKIVKKISTRTTKFTSTHIALEKALEQLKTSKRECKKTVVIATDGRTWKPKQRAVDSGEDTIKAAKKLKDYGAELRIVGLPNNNNIIDGYEREWKHMASEPIGCTIVDMQRPSENGSFEDLDLVNLYLTEQICSDKPTPCEYNE</sequence>
<dbReference type="Pfam" id="PF00092">
    <property type="entry name" value="VWA"/>
    <property type="match status" value="1"/>
</dbReference>
<gene>
    <name evidence="2" type="ORF">OFUS_LOCUS635</name>
</gene>
<reference evidence="2" key="1">
    <citation type="submission" date="2022-03" db="EMBL/GenBank/DDBJ databases">
        <authorList>
            <person name="Martin C."/>
        </authorList>
    </citation>
    <scope>NUCLEOTIDE SEQUENCE</scope>
</reference>
<dbReference type="PANTHER" id="PTHR24020">
    <property type="entry name" value="COLLAGEN ALPHA"/>
    <property type="match status" value="1"/>
</dbReference>
<dbReference type="InterPro" id="IPR050525">
    <property type="entry name" value="ECM_Assembly_Org"/>
</dbReference>
<organism evidence="2 3">
    <name type="scientific">Owenia fusiformis</name>
    <name type="common">Polychaete worm</name>
    <dbReference type="NCBI Taxonomy" id="6347"/>
    <lineage>
        <taxon>Eukaryota</taxon>
        <taxon>Metazoa</taxon>
        <taxon>Spiralia</taxon>
        <taxon>Lophotrochozoa</taxon>
        <taxon>Annelida</taxon>
        <taxon>Polychaeta</taxon>
        <taxon>Sedentaria</taxon>
        <taxon>Canalipalpata</taxon>
        <taxon>Sabellida</taxon>
        <taxon>Oweniida</taxon>
        <taxon>Oweniidae</taxon>
        <taxon>Owenia</taxon>
    </lineage>
</organism>
<evidence type="ECO:0000259" key="1">
    <source>
        <dbReference type="PROSITE" id="PS50234"/>
    </source>
</evidence>
<dbReference type="Gene3D" id="3.40.50.410">
    <property type="entry name" value="von Willebrand factor, type A domain"/>
    <property type="match status" value="2"/>
</dbReference>
<keyword evidence="3" id="KW-1185">Reference proteome</keyword>
<dbReference type="SUPFAM" id="SSF53300">
    <property type="entry name" value="vWA-like"/>
    <property type="match status" value="2"/>
</dbReference>
<dbReference type="InterPro" id="IPR036465">
    <property type="entry name" value="vWFA_dom_sf"/>
</dbReference>
<name>A0A8S4MXR1_OWEFU</name>
<feature type="domain" description="VWFA" evidence="1">
    <location>
        <begin position="296"/>
        <end position="498"/>
    </location>
</feature>
<dbReference type="PROSITE" id="PS50234">
    <property type="entry name" value="VWFA"/>
    <property type="match status" value="1"/>
</dbReference>
<proteinExistence type="predicted"/>
<dbReference type="EMBL" id="CAIIXF020000001">
    <property type="protein sequence ID" value="CAH1772970.1"/>
    <property type="molecule type" value="Genomic_DNA"/>
</dbReference>
<dbReference type="PANTHER" id="PTHR24020:SF84">
    <property type="entry name" value="VWFA DOMAIN-CONTAINING PROTEIN"/>
    <property type="match status" value="1"/>
</dbReference>
<dbReference type="CDD" id="cd00198">
    <property type="entry name" value="vWFA"/>
    <property type="match status" value="1"/>
</dbReference>
<dbReference type="Proteomes" id="UP000749559">
    <property type="component" value="Unassembled WGS sequence"/>
</dbReference>
<accession>A0A8S4MXR1</accession>